<sequence length="81" mass="9070">MKNRETQYVHNSGTKYMEKRRRTNTGDSSSVSLKEAIASLNPLLQPFDDETSDSETCSGQLPVFQIVHTDTSENSNGNIDF</sequence>
<feature type="non-terminal residue" evidence="2">
    <location>
        <position position="81"/>
    </location>
</feature>
<dbReference type="AlphaFoldDB" id="A0A822B4L3"/>
<comment type="caution">
    <text evidence="2">The sequence shown here is derived from an EMBL/GenBank/DDBJ whole genome shotgun (WGS) entry which is preliminary data.</text>
</comment>
<dbReference type="Proteomes" id="UP000663848">
    <property type="component" value="Unassembled WGS sequence"/>
</dbReference>
<feature type="region of interest" description="Disordered" evidence="1">
    <location>
        <begin position="1"/>
        <end position="31"/>
    </location>
</feature>
<accession>A0A822B4L3</accession>
<evidence type="ECO:0000313" key="2">
    <source>
        <dbReference type="EMBL" id="CAF5011334.1"/>
    </source>
</evidence>
<name>A0A822B4L3_9BILA</name>
<proteinExistence type="predicted"/>
<evidence type="ECO:0000256" key="1">
    <source>
        <dbReference type="SAM" id="MobiDB-lite"/>
    </source>
</evidence>
<protein>
    <submittedName>
        <fullName evidence="2">Uncharacterized protein</fullName>
    </submittedName>
</protein>
<evidence type="ECO:0000313" key="3">
    <source>
        <dbReference type="Proteomes" id="UP000663848"/>
    </source>
</evidence>
<dbReference type="EMBL" id="CAJOBR010035642">
    <property type="protein sequence ID" value="CAF5011334.1"/>
    <property type="molecule type" value="Genomic_DNA"/>
</dbReference>
<organism evidence="2 3">
    <name type="scientific">Rotaria socialis</name>
    <dbReference type="NCBI Taxonomy" id="392032"/>
    <lineage>
        <taxon>Eukaryota</taxon>
        <taxon>Metazoa</taxon>
        <taxon>Spiralia</taxon>
        <taxon>Gnathifera</taxon>
        <taxon>Rotifera</taxon>
        <taxon>Eurotatoria</taxon>
        <taxon>Bdelloidea</taxon>
        <taxon>Philodinida</taxon>
        <taxon>Philodinidae</taxon>
        <taxon>Rotaria</taxon>
    </lineage>
</organism>
<gene>
    <name evidence="2" type="ORF">QYT958_LOCUS39092</name>
</gene>
<reference evidence="2" key="1">
    <citation type="submission" date="2021-02" db="EMBL/GenBank/DDBJ databases">
        <authorList>
            <person name="Nowell W R."/>
        </authorList>
    </citation>
    <scope>NUCLEOTIDE SEQUENCE</scope>
</reference>